<sequence>MLIISQEHISSEGHLWTIK</sequence>
<protein>
    <submittedName>
        <fullName evidence="1">Uncharacterized protein</fullName>
    </submittedName>
</protein>
<organism evidence="1">
    <name type="scientific">Arundo donax</name>
    <name type="common">Giant reed</name>
    <name type="synonym">Donax arundinaceus</name>
    <dbReference type="NCBI Taxonomy" id="35708"/>
    <lineage>
        <taxon>Eukaryota</taxon>
        <taxon>Viridiplantae</taxon>
        <taxon>Streptophyta</taxon>
        <taxon>Embryophyta</taxon>
        <taxon>Tracheophyta</taxon>
        <taxon>Spermatophyta</taxon>
        <taxon>Magnoliopsida</taxon>
        <taxon>Liliopsida</taxon>
        <taxon>Poales</taxon>
        <taxon>Poaceae</taxon>
        <taxon>PACMAD clade</taxon>
        <taxon>Arundinoideae</taxon>
        <taxon>Arundineae</taxon>
        <taxon>Arundo</taxon>
    </lineage>
</organism>
<proteinExistence type="predicted"/>
<dbReference type="AlphaFoldDB" id="A0A0A8ZAB7"/>
<evidence type="ECO:0000313" key="1">
    <source>
        <dbReference type="EMBL" id="JAD33650.1"/>
    </source>
</evidence>
<dbReference type="EMBL" id="GBRH01264245">
    <property type="protein sequence ID" value="JAD33650.1"/>
    <property type="molecule type" value="Transcribed_RNA"/>
</dbReference>
<name>A0A0A8ZAB7_ARUDO</name>
<reference evidence="1" key="2">
    <citation type="journal article" date="2015" name="Data Brief">
        <title>Shoot transcriptome of the giant reed, Arundo donax.</title>
        <authorList>
            <person name="Barrero R.A."/>
            <person name="Guerrero F.D."/>
            <person name="Moolhuijzen P."/>
            <person name="Goolsby J.A."/>
            <person name="Tidwell J."/>
            <person name="Bellgard S.E."/>
            <person name="Bellgard M.I."/>
        </authorList>
    </citation>
    <scope>NUCLEOTIDE SEQUENCE</scope>
    <source>
        <tissue evidence="1">Shoot tissue taken approximately 20 cm above the soil surface</tissue>
    </source>
</reference>
<reference evidence="1" key="1">
    <citation type="submission" date="2014-09" db="EMBL/GenBank/DDBJ databases">
        <authorList>
            <person name="Magalhaes I.L.F."/>
            <person name="Oliveira U."/>
            <person name="Santos F.R."/>
            <person name="Vidigal T.H.D.A."/>
            <person name="Brescovit A.D."/>
            <person name="Santos A.J."/>
        </authorList>
    </citation>
    <scope>NUCLEOTIDE SEQUENCE</scope>
    <source>
        <tissue evidence="1">Shoot tissue taken approximately 20 cm above the soil surface</tissue>
    </source>
</reference>
<accession>A0A0A8ZAB7</accession>